<name>A0A451BPV2_9GAMM</name>
<feature type="binding site" evidence="3">
    <location>
        <position position="211"/>
    </location>
    <ligand>
        <name>dCTP</name>
        <dbReference type="ChEBI" id="CHEBI:61481"/>
    </ligand>
</feature>
<evidence type="ECO:0000256" key="2">
    <source>
        <dbReference type="ARBA" id="ARBA00023080"/>
    </source>
</evidence>
<dbReference type="EMBL" id="CAADFU010000256">
    <property type="protein sequence ID" value="VFK49846.1"/>
    <property type="molecule type" value="Genomic_DNA"/>
</dbReference>
<comment type="similarity">
    <text evidence="3">Belongs to the dCTP deaminase family.</text>
</comment>
<feature type="binding site" evidence="3">
    <location>
        <begin position="165"/>
        <end position="167"/>
    </location>
    <ligand>
        <name>dCTP</name>
        <dbReference type="ChEBI" id="CHEBI:61481"/>
    </ligand>
</feature>
<evidence type="ECO:0000313" key="4">
    <source>
        <dbReference type="EMBL" id="VFK49846.1"/>
    </source>
</evidence>
<dbReference type="GO" id="GO:0000166">
    <property type="term" value="F:nucleotide binding"/>
    <property type="evidence" value="ECO:0007669"/>
    <property type="project" value="UniProtKB-KW"/>
</dbReference>
<organism evidence="5">
    <name type="scientific">Candidatus Kentrum sp. SD</name>
    <dbReference type="NCBI Taxonomy" id="2126332"/>
    <lineage>
        <taxon>Bacteria</taxon>
        <taxon>Pseudomonadati</taxon>
        <taxon>Pseudomonadota</taxon>
        <taxon>Gammaproteobacteria</taxon>
        <taxon>Candidatus Kentrum</taxon>
    </lineage>
</organism>
<dbReference type="EMBL" id="CAADHB010000098">
    <property type="protein sequence ID" value="VFK80277.1"/>
    <property type="molecule type" value="Genomic_DNA"/>
</dbReference>
<comment type="catalytic activity">
    <reaction evidence="3">
        <text>dCTP + H2O + H(+) = dUTP + NH4(+)</text>
        <dbReference type="Rhea" id="RHEA:22680"/>
        <dbReference type="ChEBI" id="CHEBI:15377"/>
        <dbReference type="ChEBI" id="CHEBI:15378"/>
        <dbReference type="ChEBI" id="CHEBI:28938"/>
        <dbReference type="ChEBI" id="CHEBI:61481"/>
        <dbReference type="ChEBI" id="CHEBI:61555"/>
        <dbReference type="EC" id="3.5.4.13"/>
    </reaction>
</comment>
<dbReference type="PANTHER" id="PTHR42680:SF3">
    <property type="entry name" value="DCTP DEAMINASE"/>
    <property type="match status" value="1"/>
</dbReference>
<dbReference type="GO" id="GO:0006226">
    <property type="term" value="P:dUMP biosynthetic process"/>
    <property type="evidence" value="ECO:0007669"/>
    <property type="project" value="UniProtKB-UniPathway"/>
</dbReference>
<feature type="binding site" evidence="3">
    <location>
        <position position="200"/>
    </location>
    <ligand>
        <name>dCTP</name>
        <dbReference type="ChEBI" id="CHEBI:61481"/>
    </ligand>
</feature>
<dbReference type="NCBIfam" id="TIGR02274">
    <property type="entry name" value="dCTP_deam"/>
    <property type="match status" value="1"/>
</dbReference>
<keyword evidence="1 3" id="KW-0378">Hydrolase</keyword>
<evidence type="ECO:0000313" key="5">
    <source>
        <dbReference type="EMBL" id="VFK80277.1"/>
    </source>
</evidence>
<comment type="function">
    <text evidence="3">Catalyzes the deamination of dCTP to dUTP.</text>
</comment>
<dbReference type="AlphaFoldDB" id="A0A451BPV2"/>
<dbReference type="GO" id="GO:0008829">
    <property type="term" value="F:dCTP deaminase activity"/>
    <property type="evidence" value="ECO:0007669"/>
    <property type="project" value="UniProtKB-UniRule"/>
</dbReference>
<comment type="subunit">
    <text evidence="3">Homotrimer.</text>
</comment>
<reference evidence="5" key="1">
    <citation type="submission" date="2019-02" db="EMBL/GenBank/DDBJ databases">
        <authorList>
            <person name="Gruber-Vodicka R. H."/>
            <person name="Seah K. B. B."/>
        </authorList>
    </citation>
    <scope>NUCLEOTIDE SEQUENCE</scope>
    <source>
        <strain evidence="5">BECK_S127</strain>
        <strain evidence="4">BECK_S1320</strain>
    </source>
</reference>
<keyword evidence="2 3" id="KW-0546">Nucleotide metabolism</keyword>
<dbReference type="GO" id="GO:0015949">
    <property type="term" value="P:nucleobase-containing small molecule interconversion"/>
    <property type="evidence" value="ECO:0007669"/>
    <property type="project" value="TreeGrafter"/>
</dbReference>
<gene>
    <name evidence="3" type="primary">dcd</name>
    <name evidence="5" type="ORF">BECKSD772D_GA0070982_10989</name>
    <name evidence="4" type="ORF">BECKSD772E_GA0070983_12561</name>
</gene>
<keyword evidence="3" id="KW-0547">Nucleotide-binding</keyword>
<comment type="pathway">
    <text evidence="3">Pyrimidine metabolism; dUMP biosynthesis; dUMP from dCTP (dUTP route): step 1/2.</text>
</comment>
<proteinExistence type="inferred from homology"/>
<dbReference type="UniPathway" id="UPA00610">
    <property type="reaction ID" value="UER00665"/>
</dbReference>
<dbReference type="PANTHER" id="PTHR42680">
    <property type="entry name" value="DCTP DEAMINASE"/>
    <property type="match status" value="1"/>
</dbReference>
<feature type="binding site" evidence="3">
    <location>
        <position position="207"/>
    </location>
    <ligand>
        <name>dCTP</name>
        <dbReference type="ChEBI" id="CHEBI:61481"/>
    </ligand>
</feature>
<dbReference type="EC" id="3.5.4.13" evidence="3"/>
<dbReference type="SUPFAM" id="SSF51283">
    <property type="entry name" value="dUTPase-like"/>
    <property type="match status" value="1"/>
</dbReference>
<dbReference type="InterPro" id="IPR011962">
    <property type="entry name" value="dCTP_deaminase"/>
</dbReference>
<dbReference type="CDD" id="cd07557">
    <property type="entry name" value="trimeric_dUTPase"/>
    <property type="match status" value="1"/>
</dbReference>
<protein>
    <recommendedName>
        <fullName evidence="3">dCTP deaminase</fullName>
        <ecNumber evidence="3">3.5.4.13</ecNumber>
    </recommendedName>
    <alternativeName>
        <fullName evidence="3">Deoxycytidine triphosphate deaminase</fullName>
    </alternativeName>
</protein>
<accession>A0A451BPV2</accession>
<dbReference type="Gene3D" id="2.70.40.10">
    <property type="match status" value="1"/>
</dbReference>
<dbReference type="Pfam" id="PF22769">
    <property type="entry name" value="DCD"/>
    <property type="match status" value="1"/>
</dbReference>
<comment type="caution">
    <text evidence="3">Lacks conserved residue(s) required for the propagation of feature annotation.</text>
</comment>
<dbReference type="InterPro" id="IPR036157">
    <property type="entry name" value="dUTPase-like_sf"/>
</dbReference>
<dbReference type="InterPro" id="IPR033704">
    <property type="entry name" value="dUTPase_trimeric"/>
</dbReference>
<feature type="binding site" evidence="3">
    <location>
        <begin position="139"/>
        <end position="144"/>
    </location>
    <ligand>
        <name>dCTP</name>
        <dbReference type="ChEBI" id="CHEBI:61481"/>
    </ligand>
</feature>
<feature type="active site" description="Proton donor/acceptor" evidence="3">
    <location>
        <position position="167"/>
    </location>
</feature>
<dbReference type="HAMAP" id="MF_00146">
    <property type="entry name" value="dCTP_deaminase"/>
    <property type="match status" value="1"/>
</dbReference>
<evidence type="ECO:0000256" key="1">
    <source>
        <dbReference type="ARBA" id="ARBA00022801"/>
    </source>
</evidence>
<dbReference type="GO" id="GO:0006229">
    <property type="term" value="P:dUTP biosynthetic process"/>
    <property type="evidence" value="ECO:0007669"/>
    <property type="project" value="UniProtKB-UniRule"/>
</dbReference>
<sequence>MIRRRRRANVTDEQHRYAPRVNHQKENTTMILSDIDLRKRINDGSIRIDPPLLEEHLGGISLDLRLGRKFRTFRESFSPCIEIGPSGKPLGFPMSDDLTEIREIENDHPFYLHPNQLALGITLESITLPRDIAGFIDGRSSLARVGLMVNITAHTIEPGWEGNITLEFANLGHVPLALYPGARICALRFEQLSSPTEQSYDVKRSAKYRHQNAPLASRISRE</sequence>
<evidence type="ECO:0000256" key="3">
    <source>
        <dbReference type="HAMAP-Rule" id="MF_00146"/>
    </source>
</evidence>